<dbReference type="InterPro" id="IPR056681">
    <property type="entry name" value="DUF7779"/>
</dbReference>
<dbReference type="Proteomes" id="UP001592531">
    <property type="component" value="Unassembled WGS sequence"/>
</dbReference>
<reference evidence="3 4" key="1">
    <citation type="submission" date="2024-09" db="EMBL/GenBank/DDBJ databases">
        <authorList>
            <person name="Lee S.D."/>
        </authorList>
    </citation>
    <scope>NUCLEOTIDE SEQUENCE [LARGE SCALE GENOMIC DNA]</scope>
    <source>
        <strain evidence="3 4">N8-3</strain>
    </source>
</reference>
<dbReference type="Pfam" id="PF25000">
    <property type="entry name" value="DUF7779"/>
    <property type="match status" value="1"/>
</dbReference>
<dbReference type="PANTHER" id="PTHR35205">
    <property type="entry name" value="NB-ARC AND TPR DOMAIN PROTEIN"/>
    <property type="match status" value="1"/>
</dbReference>
<accession>A0ABV6VNK3</accession>
<gene>
    <name evidence="3" type="primary">fxsT</name>
    <name evidence="3" type="ORF">ACEZDE_01450</name>
</gene>
<evidence type="ECO:0000259" key="1">
    <source>
        <dbReference type="Pfam" id="PF01656"/>
    </source>
</evidence>
<evidence type="ECO:0000313" key="3">
    <source>
        <dbReference type="EMBL" id="MFC1415315.1"/>
    </source>
</evidence>
<name>A0ABV6VNK3_9ACTN</name>
<dbReference type="Gene3D" id="3.40.50.300">
    <property type="entry name" value="P-loop containing nucleotide triphosphate hydrolases"/>
    <property type="match status" value="2"/>
</dbReference>
<dbReference type="NCBIfam" id="NF040586">
    <property type="entry name" value="FxSxx_TPR"/>
    <property type="match status" value="1"/>
</dbReference>
<proteinExistence type="predicted"/>
<keyword evidence="4" id="KW-1185">Reference proteome</keyword>
<dbReference type="PANTHER" id="PTHR35205:SF1">
    <property type="entry name" value="ZU5 DOMAIN-CONTAINING PROTEIN"/>
    <property type="match status" value="1"/>
</dbReference>
<dbReference type="InterPro" id="IPR027417">
    <property type="entry name" value="P-loop_NTPase"/>
</dbReference>
<dbReference type="NCBIfam" id="NF047398">
    <property type="entry name" value="AAA_KGGVGR"/>
    <property type="match status" value="1"/>
</dbReference>
<dbReference type="RefSeq" id="WP_380530796.1">
    <property type="nucleotide sequence ID" value="NZ_JBHFAB010000001.1"/>
</dbReference>
<evidence type="ECO:0000259" key="2">
    <source>
        <dbReference type="Pfam" id="PF25000"/>
    </source>
</evidence>
<feature type="domain" description="DUF7779" evidence="2">
    <location>
        <begin position="750"/>
        <end position="837"/>
    </location>
</feature>
<organism evidence="3 4">
    <name type="scientific">Streptacidiphilus cavernicola</name>
    <dbReference type="NCBI Taxonomy" id="3342716"/>
    <lineage>
        <taxon>Bacteria</taxon>
        <taxon>Bacillati</taxon>
        <taxon>Actinomycetota</taxon>
        <taxon>Actinomycetes</taxon>
        <taxon>Kitasatosporales</taxon>
        <taxon>Streptomycetaceae</taxon>
        <taxon>Streptacidiphilus</taxon>
    </lineage>
</organism>
<sequence length="869" mass="95102">MNDTAQEPDAPRDGRVVTFYSYKGGTGRTMTLANTAWILAANGKRVLAVDWDLEAPGLHRFFHPFIERDALATSGGVVDMVNNYLERAYDMPAAEQAVESGHAAVATHAIGLSWDFPGGGGIDFVSAGRQNEDYSTILNGLNWDQFYQDYEGGTFLDALGEQMRRDYDYTLIDSRTGLSDSSKICTQHLPDDLVVCFTLSDQSIDGAAGVARHVDLRFNDGNIRILPVPMRVDEGEKERADRGRAVARQRFRGLPREVRTVSSAEYWGAVEIPYRPFYAYEEVLATFGDVPGVPSSVLGACERLVGELTRGEVTALPPMPEELRLGTLARFTRKPVAGHTEFRLRHAIEDQMWADWVSFVLERAGYPVTAARLDDESAPAPVPAAQVNGEQPRELVSMPLLTRHFARTPRAEEFWGPLTPGEPAVPGQRTVGLRLGAVQPGAPAGHSAPLDLSSPSLNGPRSAELLLRHVGADEESVRLAAEALGEPQAPRYPGLRALVVNLQSRNSDFTGRAAELGRLRDRLTGRGPDAEGRAQALFGLGGVGKSQLALEYAYRYLPDYDVVWWIAAERPASITTDLAELAQALDLRGSQSDPDAAAAARNALSQGTPFARWLLVFDNAEDPDSLREFLPGGDGHVIITSRNQVWNRDATELEVDVFTPDESVAHLRRRVPGLDPAQARRLAEALGDLPLAVEHAAAYLLATGMSADTYLDLLDTYPSDMFGAAPGADYPLPIVTTFAASLEKLAAEWPSAKRLLQMSVFLGPDAFSQALVYKSPAMVGALSAADPRLRSNPVQALGRVVQAIRRLSLGRVDGRKNTIQVHRLLQSLLLLQMTEAEREQIRDEVRQVLVASARWAARWRRRRTSRPSS</sequence>
<dbReference type="InterPro" id="IPR002586">
    <property type="entry name" value="CobQ/CobB/MinD/ParA_Nub-bd_dom"/>
</dbReference>
<protein>
    <submittedName>
        <fullName evidence="3">FxSxx-COOH system tetratricopeptide repeat protein</fullName>
    </submittedName>
</protein>
<comment type="caution">
    <text evidence="3">The sequence shown here is derived from an EMBL/GenBank/DDBJ whole genome shotgun (WGS) entry which is preliminary data.</text>
</comment>
<feature type="domain" description="CobQ/CobB/MinD/ParA nucleotide binding" evidence="1">
    <location>
        <begin position="18"/>
        <end position="219"/>
    </location>
</feature>
<dbReference type="SUPFAM" id="SSF52540">
    <property type="entry name" value="P-loop containing nucleoside triphosphate hydrolases"/>
    <property type="match status" value="2"/>
</dbReference>
<evidence type="ECO:0000313" key="4">
    <source>
        <dbReference type="Proteomes" id="UP001592531"/>
    </source>
</evidence>
<dbReference type="EMBL" id="JBHFAB010000001">
    <property type="protein sequence ID" value="MFC1415315.1"/>
    <property type="molecule type" value="Genomic_DNA"/>
</dbReference>
<dbReference type="Pfam" id="PF01656">
    <property type="entry name" value="CbiA"/>
    <property type="match status" value="1"/>
</dbReference>